<dbReference type="InterPro" id="IPR001305">
    <property type="entry name" value="HSP_DnaJ_Cys-rich_dom"/>
</dbReference>
<dbReference type="FunFam" id="1.10.287.110:FF:000034">
    <property type="entry name" value="Chaperone protein DnaJ"/>
    <property type="match status" value="1"/>
</dbReference>
<evidence type="ECO:0000256" key="10">
    <source>
        <dbReference type="PROSITE-ProRule" id="PRU00546"/>
    </source>
</evidence>
<dbReference type="GO" id="GO:0008270">
    <property type="term" value="F:zinc ion binding"/>
    <property type="evidence" value="ECO:0007669"/>
    <property type="project" value="UniProtKB-UniRule"/>
</dbReference>
<dbReference type="Pfam" id="PF01556">
    <property type="entry name" value="DnaJ_C"/>
    <property type="match status" value="1"/>
</dbReference>
<dbReference type="PROSITE" id="PS50076">
    <property type="entry name" value="DNAJ_2"/>
    <property type="match status" value="1"/>
</dbReference>
<dbReference type="PROSITE" id="PS51188">
    <property type="entry name" value="ZF_CR"/>
    <property type="match status" value="1"/>
</dbReference>
<dbReference type="GO" id="GO:0009408">
    <property type="term" value="P:response to heat"/>
    <property type="evidence" value="ECO:0007669"/>
    <property type="project" value="InterPro"/>
</dbReference>
<keyword evidence="2 9" id="KW-0677">Repeat</keyword>
<keyword evidence="5 9" id="KW-0143">Chaperone</keyword>
<dbReference type="InterPro" id="IPR001623">
    <property type="entry name" value="DnaJ_domain"/>
</dbReference>
<organism evidence="13 14">
    <name type="scientific">candidate division WS6 bacterium 34_10</name>
    <dbReference type="NCBI Taxonomy" id="1641389"/>
    <lineage>
        <taxon>Bacteria</taxon>
        <taxon>Candidatus Dojkabacteria</taxon>
    </lineage>
</organism>
<dbReference type="PROSITE" id="PS00636">
    <property type="entry name" value="DNAJ_1"/>
    <property type="match status" value="1"/>
</dbReference>
<dbReference type="GO" id="GO:0031072">
    <property type="term" value="F:heat shock protein binding"/>
    <property type="evidence" value="ECO:0007669"/>
    <property type="project" value="InterPro"/>
</dbReference>
<protein>
    <recommendedName>
        <fullName evidence="8 9">Chaperone protein DnaJ</fullName>
    </recommendedName>
</protein>
<dbReference type="PANTHER" id="PTHR43096">
    <property type="entry name" value="DNAJ HOMOLOG 1, MITOCHONDRIAL-RELATED"/>
    <property type="match status" value="1"/>
</dbReference>
<dbReference type="InterPro" id="IPR012724">
    <property type="entry name" value="DnaJ"/>
</dbReference>
<dbReference type="GO" id="GO:0051082">
    <property type="term" value="F:unfolded protein binding"/>
    <property type="evidence" value="ECO:0007669"/>
    <property type="project" value="UniProtKB-UniRule"/>
</dbReference>
<dbReference type="SUPFAM" id="SSF49493">
    <property type="entry name" value="HSP40/DnaJ peptide-binding domain"/>
    <property type="match status" value="2"/>
</dbReference>
<dbReference type="CDD" id="cd10747">
    <property type="entry name" value="DnaJ_C"/>
    <property type="match status" value="1"/>
</dbReference>
<feature type="binding site" evidence="9">
    <location>
        <position position="218"/>
    </location>
    <ligand>
        <name>Zn(2+)</name>
        <dbReference type="ChEBI" id="CHEBI:29105"/>
        <label>1</label>
    </ligand>
</feature>
<feature type="domain" description="CR-type" evidence="12">
    <location>
        <begin position="146"/>
        <end position="227"/>
    </location>
</feature>
<dbReference type="CDD" id="cd10719">
    <property type="entry name" value="DnaJ_zf"/>
    <property type="match status" value="1"/>
</dbReference>
<feature type="zinc finger region" description="CR-type" evidence="10">
    <location>
        <begin position="146"/>
        <end position="227"/>
    </location>
</feature>
<dbReference type="NCBIfam" id="NF008035">
    <property type="entry name" value="PRK10767.1"/>
    <property type="match status" value="1"/>
</dbReference>
<comment type="cofactor">
    <cofactor evidence="9">
        <name>Zn(2+)</name>
        <dbReference type="ChEBI" id="CHEBI:29105"/>
    </cofactor>
    <text evidence="9">Binds 2 Zn(2+) ions per monomer.</text>
</comment>
<evidence type="ECO:0000256" key="5">
    <source>
        <dbReference type="ARBA" id="ARBA00023186"/>
    </source>
</evidence>
<dbReference type="GO" id="GO:0005524">
    <property type="term" value="F:ATP binding"/>
    <property type="evidence" value="ECO:0007669"/>
    <property type="project" value="InterPro"/>
</dbReference>
<feature type="binding site" evidence="9">
    <location>
        <position position="201"/>
    </location>
    <ligand>
        <name>Zn(2+)</name>
        <dbReference type="ChEBI" id="CHEBI:29105"/>
        <label>2</label>
    </ligand>
</feature>
<reference evidence="14" key="1">
    <citation type="journal article" date="2015" name="MBio">
        <title>Genome-Resolved Metagenomic Analysis Reveals Roles for Candidate Phyla and Other Microbial Community Members in Biogeochemical Transformations in Oil Reservoirs.</title>
        <authorList>
            <person name="Hu P."/>
            <person name="Tom L."/>
            <person name="Singh A."/>
            <person name="Thomas B.C."/>
            <person name="Baker B.J."/>
            <person name="Piceno Y.M."/>
            <person name="Andersen G.L."/>
            <person name="Banfield J.F."/>
        </authorList>
    </citation>
    <scope>NUCLEOTIDE SEQUENCE [LARGE SCALE GENOMIC DNA]</scope>
</reference>
<dbReference type="InterPro" id="IPR036410">
    <property type="entry name" value="HSP_DnaJ_Cys-rich_dom_sf"/>
</dbReference>
<name>A0A101HJ51_9BACT</name>
<dbReference type="SUPFAM" id="SSF46565">
    <property type="entry name" value="Chaperone J-domain"/>
    <property type="match status" value="1"/>
</dbReference>
<comment type="similarity">
    <text evidence="7 9">Belongs to the DnaJ family.</text>
</comment>
<comment type="function">
    <text evidence="6 9">Participates actively in the response to hyperosmotic and heat shock by preventing the aggregation of stress-denatured proteins and by disaggregating proteins, also in an autonomous, DnaK-independent fashion. Unfolded proteins bind initially to DnaJ; upon interaction with the DnaJ-bound protein, DnaK hydrolyzes its bound ATP, resulting in the formation of a stable complex. GrpE releases ADP from DnaK; ATP binding to DnaK triggers the release of the substrate protein, thus completing the reaction cycle. Several rounds of ATP-dependent interactions between DnaJ, DnaK and GrpE are required for fully efficient folding. Also involved, together with DnaK and GrpE, in the DNA replication of plasmids through activation of initiation proteins.</text>
</comment>
<dbReference type="Gene3D" id="1.10.287.110">
    <property type="entry name" value="DnaJ domain"/>
    <property type="match status" value="1"/>
</dbReference>
<proteinExistence type="inferred from homology"/>
<dbReference type="PRINTS" id="PR00625">
    <property type="entry name" value="JDOMAIN"/>
</dbReference>
<dbReference type="GO" id="GO:0005737">
    <property type="term" value="C:cytoplasm"/>
    <property type="evidence" value="ECO:0007669"/>
    <property type="project" value="UniProtKB-SubCell"/>
</dbReference>
<dbReference type="Gene3D" id="2.60.260.20">
    <property type="entry name" value="Urease metallochaperone UreE, N-terminal domain"/>
    <property type="match status" value="2"/>
</dbReference>
<dbReference type="SUPFAM" id="SSF57938">
    <property type="entry name" value="DnaJ/Hsp40 cysteine-rich domain"/>
    <property type="match status" value="1"/>
</dbReference>
<evidence type="ECO:0000256" key="8">
    <source>
        <dbReference type="ARBA" id="ARBA00067609"/>
    </source>
</evidence>
<evidence type="ECO:0000256" key="3">
    <source>
        <dbReference type="ARBA" id="ARBA00022771"/>
    </source>
</evidence>
<dbReference type="GO" id="GO:0042026">
    <property type="term" value="P:protein refolding"/>
    <property type="evidence" value="ECO:0007669"/>
    <property type="project" value="TreeGrafter"/>
</dbReference>
<dbReference type="InterPro" id="IPR008971">
    <property type="entry name" value="HSP40/DnaJ_pept-bd"/>
</dbReference>
<sequence length="367" mass="40262">MANKKDYYKILGVDKKASQEEIKKAYRKLVKKYHPDVNDADDAEEKFKEVQEAYEILSDETKRKAYDQYGHAGTAGFGGQGDPFSGFNGYTQGAPFDMGDIFNTFFGGNASGFDFGFGGQRGRQQEVRGSDVRYKIRLDFDEAVKGGTFKLNIERDVKCSECKGTGSETGETKVCPKCGGSGRVQKVQRTILGSISVNSVCDECDGTGEIPEEKCSQCGGSGTEVERKEERIKVPAGAYDGMILRFKGGGNAGPKGAPSGDLYIEVEVEPSKEFERRGNDLYSEVEIPIYMAVLGGDTKVNTPYGKVTLKIPKATEGGSIFRIKGKGMPVLGNEGEKGDLYVKTNLEVPKRVSRKERKLWEELKKIS</sequence>
<keyword evidence="9" id="KW-0235">DNA replication</keyword>
<evidence type="ECO:0000256" key="9">
    <source>
        <dbReference type="HAMAP-Rule" id="MF_01152"/>
    </source>
</evidence>
<dbReference type="InterPro" id="IPR018253">
    <property type="entry name" value="DnaJ_domain_CS"/>
</dbReference>
<dbReference type="AlphaFoldDB" id="A0A101HJ51"/>
<keyword evidence="9" id="KW-0346">Stress response</keyword>
<dbReference type="Pfam" id="PF00226">
    <property type="entry name" value="DnaJ"/>
    <property type="match status" value="1"/>
</dbReference>
<comment type="subcellular location">
    <subcellularLocation>
        <location evidence="9">Cytoplasm</location>
    </subcellularLocation>
</comment>
<comment type="domain">
    <text evidence="9">The J domain is necessary and sufficient to stimulate DnaK ATPase activity. Zinc center 1 plays an important role in the autonomous, DnaK-independent chaperone activity of DnaJ. Zinc center 2 is essential for interaction with DnaK and for DnaJ activity.</text>
</comment>
<dbReference type="NCBIfam" id="TIGR02349">
    <property type="entry name" value="DnaJ_bact"/>
    <property type="match status" value="1"/>
</dbReference>
<dbReference type="GO" id="GO:0006260">
    <property type="term" value="P:DNA replication"/>
    <property type="evidence" value="ECO:0007669"/>
    <property type="project" value="UniProtKB-KW"/>
</dbReference>
<comment type="subunit">
    <text evidence="9">Homodimer.</text>
</comment>
<keyword evidence="3 9" id="KW-0863">Zinc-finger</keyword>
<evidence type="ECO:0000259" key="12">
    <source>
        <dbReference type="PROSITE" id="PS51188"/>
    </source>
</evidence>
<dbReference type="InterPro" id="IPR036869">
    <property type="entry name" value="J_dom_sf"/>
</dbReference>
<gene>
    <name evidence="9" type="primary">dnaJ</name>
    <name evidence="13" type="ORF">XD93_0069</name>
</gene>
<dbReference type="EMBL" id="LGGO01000004">
    <property type="protein sequence ID" value="KUK77808.1"/>
    <property type="molecule type" value="Genomic_DNA"/>
</dbReference>
<evidence type="ECO:0000256" key="4">
    <source>
        <dbReference type="ARBA" id="ARBA00022833"/>
    </source>
</evidence>
<dbReference type="Gene3D" id="2.10.230.10">
    <property type="entry name" value="Heat shock protein DnaJ, cysteine-rich domain"/>
    <property type="match status" value="1"/>
</dbReference>
<feature type="binding site" evidence="9">
    <location>
        <position position="159"/>
    </location>
    <ligand>
        <name>Zn(2+)</name>
        <dbReference type="ChEBI" id="CHEBI:29105"/>
        <label>1</label>
    </ligand>
</feature>
<dbReference type="FunFam" id="2.10.230.10:FF:000002">
    <property type="entry name" value="Molecular chaperone DnaJ"/>
    <property type="match status" value="1"/>
</dbReference>
<feature type="binding site" evidence="9">
    <location>
        <position position="215"/>
    </location>
    <ligand>
        <name>Zn(2+)</name>
        <dbReference type="ChEBI" id="CHEBI:29105"/>
        <label>1</label>
    </ligand>
</feature>
<feature type="domain" description="J" evidence="11">
    <location>
        <begin position="6"/>
        <end position="70"/>
    </location>
</feature>
<dbReference type="Proteomes" id="UP000053904">
    <property type="component" value="Unassembled WGS sequence"/>
</dbReference>
<feature type="binding site" evidence="9">
    <location>
        <position position="162"/>
    </location>
    <ligand>
        <name>Zn(2+)</name>
        <dbReference type="ChEBI" id="CHEBI:29105"/>
        <label>1</label>
    </ligand>
</feature>
<dbReference type="HAMAP" id="MF_01152">
    <property type="entry name" value="DnaJ"/>
    <property type="match status" value="1"/>
</dbReference>
<evidence type="ECO:0000256" key="2">
    <source>
        <dbReference type="ARBA" id="ARBA00022737"/>
    </source>
</evidence>
<feature type="binding site" evidence="9">
    <location>
        <position position="175"/>
    </location>
    <ligand>
        <name>Zn(2+)</name>
        <dbReference type="ChEBI" id="CHEBI:29105"/>
        <label>2</label>
    </ligand>
</feature>
<dbReference type="FunFam" id="2.60.260.20:FF:000005">
    <property type="entry name" value="Chaperone protein dnaJ 1, mitochondrial"/>
    <property type="match status" value="1"/>
</dbReference>
<dbReference type="SMART" id="SM00271">
    <property type="entry name" value="DnaJ"/>
    <property type="match status" value="1"/>
</dbReference>
<keyword evidence="9" id="KW-0963">Cytoplasm</keyword>
<evidence type="ECO:0000256" key="1">
    <source>
        <dbReference type="ARBA" id="ARBA00022723"/>
    </source>
</evidence>
<evidence type="ECO:0000256" key="6">
    <source>
        <dbReference type="ARBA" id="ARBA00053423"/>
    </source>
</evidence>
<dbReference type="Pfam" id="PF00684">
    <property type="entry name" value="DnaJ_CXXCXGXG"/>
    <property type="match status" value="1"/>
</dbReference>
<evidence type="ECO:0000256" key="7">
    <source>
        <dbReference type="ARBA" id="ARBA00061004"/>
    </source>
</evidence>
<keyword evidence="1 9" id="KW-0479">Metal-binding</keyword>
<keyword evidence="4 9" id="KW-0862">Zinc</keyword>
<feature type="binding site" evidence="9">
    <location>
        <position position="178"/>
    </location>
    <ligand>
        <name>Zn(2+)</name>
        <dbReference type="ChEBI" id="CHEBI:29105"/>
        <label>2</label>
    </ligand>
</feature>
<evidence type="ECO:0000313" key="14">
    <source>
        <dbReference type="Proteomes" id="UP000053904"/>
    </source>
</evidence>
<dbReference type="CDD" id="cd06257">
    <property type="entry name" value="DnaJ"/>
    <property type="match status" value="1"/>
</dbReference>
<comment type="caution">
    <text evidence="13">The sequence shown here is derived from an EMBL/GenBank/DDBJ whole genome shotgun (WGS) entry which is preliminary data.</text>
</comment>
<evidence type="ECO:0000313" key="13">
    <source>
        <dbReference type="EMBL" id="KUK77808.1"/>
    </source>
</evidence>
<dbReference type="PANTHER" id="PTHR43096:SF10">
    <property type="entry name" value="CHAPERONE PROTEIN DNAJ A6, CHLOROPLASTIC"/>
    <property type="match status" value="1"/>
</dbReference>
<feature type="binding site" evidence="9">
    <location>
        <position position="204"/>
    </location>
    <ligand>
        <name>Zn(2+)</name>
        <dbReference type="ChEBI" id="CHEBI:29105"/>
        <label>2</label>
    </ligand>
</feature>
<accession>A0A101HJ51</accession>
<evidence type="ECO:0000259" key="11">
    <source>
        <dbReference type="PROSITE" id="PS50076"/>
    </source>
</evidence>
<feature type="repeat" description="CXXCXGXG motif" evidence="9">
    <location>
        <begin position="201"/>
        <end position="208"/>
    </location>
</feature>
<feature type="repeat" description="CXXCXGXG motif" evidence="9">
    <location>
        <begin position="159"/>
        <end position="166"/>
    </location>
</feature>
<dbReference type="PATRIC" id="fig|1641389.3.peg.920"/>
<feature type="repeat" description="CXXCXGXG motif" evidence="9">
    <location>
        <begin position="215"/>
        <end position="222"/>
    </location>
</feature>
<feature type="repeat" description="CXXCXGXG motif" evidence="9">
    <location>
        <begin position="175"/>
        <end position="182"/>
    </location>
</feature>
<dbReference type="InterPro" id="IPR002939">
    <property type="entry name" value="DnaJ_C"/>
</dbReference>